<evidence type="ECO:0000313" key="3">
    <source>
        <dbReference type="EMBL" id="KAJ2844057.1"/>
    </source>
</evidence>
<gene>
    <name evidence="3" type="ORF">IWW36_005326</name>
</gene>
<comment type="caution">
    <text evidence="3">The sequence shown here is derived from an EMBL/GenBank/DDBJ whole genome shotgun (WGS) entry which is preliminary data.</text>
</comment>
<organism evidence="3 4">
    <name type="scientific">Coemansia brasiliensis</name>
    <dbReference type="NCBI Taxonomy" id="2650707"/>
    <lineage>
        <taxon>Eukaryota</taxon>
        <taxon>Fungi</taxon>
        <taxon>Fungi incertae sedis</taxon>
        <taxon>Zoopagomycota</taxon>
        <taxon>Kickxellomycotina</taxon>
        <taxon>Kickxellomycetes</taxon>
        <taxon>Kickxellales</taxon>
        <taxon>Kickxellaceae</taxon>
        <taxon>Coemansia</taxon>
    </lineage>
</organism>
<dbReference type="InterPro" id="IPR014710">
    <property type="entry name" value="RmlC-like_jellyroll"/>
</dbReference>
<dbReference type="Proteomes" id="UP001139887">
    <property type="component" value="Unassembled WGS sequence"/>
</dbReference>
<feature type="region of interest" description="Disordered" evidence="1">
    <location>
        <begin position="21"/>
        <end position="41"/>
    </location>
</feature>
<feature type="non-terminal residue" evidence="3">
    <location>
        <position position="1"/>
    </location>
</feature>
<evidence type="ECO:0000313" key="4">
    <source>
        <dbReference type="Proteomes" id="UP001139887"/>
    </source>
</evidence>
<dbReference type="EMBL" id="JANBUW010001202">
    <property type="protein sequence ID" value="KAJ2844057.1"/>
    <property type="molecule type" value="Genomic_DNA"/>
</dbReference>
<dbReference type="Pfam" id="PF11699">
    <property type="entry name" value="CENP-C_C"/>
    <property type="match status" value="1"/>
</dbReference>
<dbReference type="OrthoDB" id="1939643at2759"/>
<keyword evidence="4" id="KW-1185">Reference proteome</keyword>
<dbReference type="Gene3D" id="2.60.120.10">
    <property type="entry name" value="Jelly Rolls"/>
    <property type="match status" value="1"/>
</dbReference>
<dbReference type="SUPFAM" id="SSF51182">
    <property type="entry name" value="RmlC-like cupins"/>
    <property type="match status" value="1"/>
</dbReference>
<dbReference type="InterPro" id="IPR025974">
    <property type="entry name" value="Mif2/CENP-C_cupin"/>
</dbReference>
<evidence type="ECO:0000259" key="2">
    <source>
        <dbReference type="Pfam" id="PF11699"/>
    </source>
</evidence>
<feature type="domain" description="Mif2/CENP-C cupin" evidence="2">
    <location>
        <begin position="138"/>
        <end position="210"/>
    </location>
</feature>
<protein>
    <recommendedName>
        <fullName evidence="2">Mif2/CENP-C cupin domain-containing protein</fullName>
    </recommendedName>
</protein>
<proteinExistence type="predicted"/>
<reference evidence="3" key="1">
    <citation type="submission" date="2022-07" db="EMBL/GenBank/DDBJ databases">
        <title>Phylogenomic reconstructions and comparative analyses of Kickxellomycotina fungi.</title>
        <authorList>
            <person name="Reynolds N.K."/>
            <person name="Stajich J.E."/>
            <person name="Barry K."/>
            <person name="Grigoriev I.V."/>
            <person name="Crous P."/>
            <person name="Smith M.E."/>
        </authorList>
    </citation>
    <scope>NUCLEOTIDE SEQUENCE</scope>
    <source>
        <strain evidence="3">NRRL 1566</strain>
    </source>
</reference>
<sequence length="215" mass="24422">HIEYEYDNRVPKVKNVVRVRHTAEEKQKRRRKRKQLPGLSSIKPTEVSDLHRFYYYDDENYGFSYPSHSKFGPKRLEKRSADRDDDDIAMTTEKIPVLVEGKEQAEEIVLSRHDIEWTKPNQKYQVGMGLVSEDAGASSGVLSLAVNGSKPQRSSGNSSLFYLVTSGQVEFHIHSSKFDVGILGQVVVPPNNTYTIKNIGTHPAQLYYVQIGIEP</sequence>
<dbReference type="InterPro" id="IPR011051">
    <property type="entry name" value="RmlC_Cupin_sf"/>
</dbReference>
<name>A0A9W8LY81_9FUNG</name>
<dbReference type="AlphaFoldDB" id="A0A9W8LY81"/>
<evidence type="ECO:0000256" key="1">
    <source>
        <dbReference type="SAM" id="MobiDB-lite"/>
    </source>
</evidence>
<accession>A0A9W8LY81</accession>